<evidence type="ECO:0000313" key="15">
    <source>
        <dbReference type="Proteomes" id="UP000542742"/>
    </source>
</evidence>
<evidence type="ECO:0000259" key="12">
    <source>
        <dbReference type="PROSITE" id="PS50109"/>
    </source>
</evidence>
<dbReference type="EC" id="2.7.13.3" evidence="3"/>
<sequence length="453" mass="47554">MKTLHTRLAVMVAAAVAAAVVVMAGAALLTVAALQAHQMEATLSADARVIAAQPGQWQATPTYADKPFGPRWQFLDVSGSVAASPTGLLPVTAEARAVAAGTSPPRQQEVTIDGTAHQMLTVPLDDGGAVQVAINQTRTRHTLTMLAGLLAVVCVAGIAGAAWLGRLVARAGLTPVDRLTASVEQVAVTMDLSRPIEVTGADEIARLGRSVNTMMAAIDTSRRAQRTLVEDAGHELRTPLTSIRTNVELLLQVERRPSEAHRLPPQERAALLADLDAQVRELTTLTTELVELAREDATREAPEPLDLAEVVTAAVSRVRPRAPSVTFDAGVAPAPVTGRPGELERMVVNVLDNAAKWSPAGGTVAVRLRPDGPHWCELTVADQGPGIAAEDLPHVFERFYRAPAARSQPGSGLGLAIVAQTAHHHGGTATAAAREPHGTVVTIRLPLTLSPDP</sequence>
<dbReference type="Proteomes" id="UP000542742">
    <property type="component" value="Unassembled WGS sequence"/>
</dbReference>
<dbReference type="SUPFAM" id="SSF55874">
    <property type="entry name" value="ATPase domain of HSP90 chaperone/DNA topoisomerase II/histidine kinase"/>
    <property type="match status" value="1"/>
</dbReference>
<keyword evidence="5 14" id="KW-0808">Transferase</keyword>
<keyword evidence="6 11" id="KW-0812">Transmembrane</keyword>
<dbReference type="SUPFAM" id="SSF47384">
    <property type="entry name" value="Homodimeric domain of signal transducing histidine kinase"/>
    <property type="match status" value="1"/>
</dbReference>
<dbReference type="Pfam" id="PF00672">
    <property type="entry name" value="HAMP"/>
    <property type="match status" value="1"/>
</dbReference>
<evidence type="ECO:0000256" key="4">
    <source>
        <dbReference type="ARBA" id="ARBA00022553"/>
    </source>
</evidence>
<dbReference type="Gene3D" id="6.10.340.10">
    <property type="match status" value="1"/>
</dbReference>
<protein>
    <recommendedName>
        <fullName evidence="3">histidine kinase</fullName>
        <ecNumber evidence="3">2.7.13.3</ecNumber>
    </recommendedName>
</protein>
<dbReference type="Pfam" id="PF02518">
    <property type="entry name" value="HATPase_c"/>
    <property type="match status" value="1"/>
</dbReference>
<dbReference type="CDD" id="cd00075">
    <property type="entry name" value="HATPase"/>
    <property type="match status" value="1"/>
</dbReference>
<evidence type="ECO:0000256" key="2">
    <source>
        <dbReference type="ARBA" id="ARBA00004236"/>
    </source>
</evidence>
<dbReference type="PRINTS" id="PR00344">
    <property type="entry name" value="BCTRLSENSOR"/>
</dbReference>
<keyword evidence="9" id="KW-0902">Two-component regulatory system</keyword>
<feature type="transmembrane region" description="Helical" evidence="11">
    <location>
        <begin position="12"/>
        <end position="34"/>
    </location>
</feature>
<evidence type="ECO:0000256" key="9">
    <source>
        <dbReference type="ARBA" id="ARBA00023012"/>
    </source>
</evidence>
<dbReference type="InterPro" id="IPR005467">
    <property type="entry name" value="His_kinase_dom"/>
</dbReference>
<evidence type="ECO:0000256" key="10">
    <source>
        <dbReference type="ARBA" id="ARBA00023136"/>
    </source>
</evidence>
<dbReference type="InterPro" id="IPR003660">
    <property type="entry name" value="HAMP_dom"/>
</dbReference>
<evidence type="ECO:0000313" key="14">
    <source>
        <dbReference type="EMBL" id="MBB4691243.1"/>
    </source>
</evidence>
<proteinExistence type="predicted"/>
<evidence type="ECO:0000256" key="11">
    <source>
        <dbReference type="SAM" id="Phobius"/>
    </source>
</evidence>
<organism evidence="14 15">
    <name type="scientific">Paractinoplanes abujensis</name>
    <dbReference type="NCBI Taxonomy" id="882441"/>
    <lineage>
        <taxon>Bacteria</taxon>
        <taxon>Bacillati</taxon>
        <taxon>Actinomycetota</taxon>
        <taxon>Actinomycetes</taxon>
        <taxon>Micromonosporales</taxon>
        <taxon>Micromonosporaceae</taxon>
        <taxon>Paractinoplanes</taxon>
    </lineage>
</organism>
<comment type="caution">
    <text evidence="14">The sequence shown here is derived from an EMBL/GenBank/DDBJ whole genome shotgun (WGS) entry which is preliminary data.</text>
</comment>
<evidence type="ECO:0000256" key="7">
    <source>
        <dbReference type="ARBA" id="ARBA00022777"/>
    </source>
</evidence>
<evidence type="ECO:0000259" key="13">
    <source>
        <dbReference type="PROSITE" id="PS50885"/>
    </source>
</evidence>
<dbReference type="CDD" id="cd00082">
    <property type="entry name" value="HisKA"/>
    <property type="match status" value="1"/>
</dbReference>
<feature type="domain" description="Histidine kinase" evidence="12">
    <location>
        <begin position="231"/>
        <end position="449"/>
    </location>
</feature>
<evidence type="ECO:0000256" key="3">
    <source>
        <dbReference type="ARBA" id="ARBA00012438"/>
    </source>
</evidence>
<evidence type="ECO:0000256" key="1">
    <source>
        <dbReference type="ARBA" id="ARBA00000085"/>
    </source>
</evidence>
<dbReference type="Pfam" id="PF00512">
    <property type="entry name" value="HisKA"/>
    <property type="match status" value="1"/>
</dbReference>
<evidence type="ECO:0000256" key="6">
    <source>
        <dbReference type="ARBA" id="ARBA00022692"/>
    </source>
</evidence>
<gene>
    <name evidence="14" type="ORF">BKA14_001391</name>
</gene>
<dbReference type="InterPro" id="IPR003594">
    <property type="entry name" value="HATPase_dom"/>
</dbReference>
<dbReference type="Gene3D" id="1.10.287.130">
    <property type="match status" value="1"/>
</dbReference>
<dbReference type="InterPro" id="IPR036890">
    <property type="entry name" value="HATPase_C_sf"/>
</dbReference>
<comment type="catalytic activity">
    <reaction evidence="1">
        <text>ATP + protein L-histidine = ADP + protein N-phospho-L-histidine.</text>
        <dbReference type="EC" id="2.7.13.3"/>
    </reaction>
</comment>
<dbReference type="RefSeq" id="WP_239092421.1">
    <property type="nucleotide sequence ID" value="NZ_BOMC01000006.1"/>
</dbReference>
<dbReference type="GO" id="GO:0005886">
    <property type="term" value="C:plasma membrane"/>
    <property type="evidence" value="ECO:0007669"/>
    <property type="project" value="UniProtKB-SubCell"/>
</dbReference>
<dbReference type="InterPro" id="IPR050428">
    <property type="entry name" value="TCS_sensor_his_kinase"/>
</dbReference>
<reference evidence="14 15" key="1">
    <citation type="submission" date="2020-08" db="EMBL/GenBank/DDBJ databases">
        <title>Sequencing the genomes of 1000 actinobacteria strains.</title>
        <authorList>
            <person name="Klenk H.-P."/>
        </authorList>
    </citation>
    <scope>NUCLEOTIDE SEQUENCE [LARGE SCALE GENOMIC DNA]</scope>
    <source>
        <strain evidence="14 15">DSM 45518</strain>
    </source>
</reference>
<feature type="transmembrane region" description="Helical" evidence="11">
    <location>
        <begin position="143"/>
        <end position="164"/>
    </location>
</feature>
<keyword evidence="8 11" id="KW-1133">Transmembrane helix</keyword>
<dbReference type="InterPro" id="IPR004358">
    <property type="entry name" value="Sig_transdc_His_kin-like_C"/>
</dbReference>
<keyword evidence="7 14" id="KW-0418">Kinase</keyword>
<dbReference type="EMBL" id="JACHMF010000001">
    <property type="protein sequence ID" value="MBB4691243.1"/>
    <property type="molecule type" value="Genomic_DNA"/>
</dbReference>
<dbReference type="PANTHER" id="PTHR45436:SF5">
    <property type="entry name" value="SENSOR HISTIDINE KINASE TRCS"/>
    <property type="match status" value="1"/>
</dbReference>
<dbReference type="InterPro" id="IPR036097">
    <property type="entry name" value="HisK_dim/P_sf"/>
</dbReference>
<evidence type="ECO:0000256" key="8">
    <source>
        <dbReference type="ARBA" id="ARBA00022989"/>
    </source>
</evidence>
<dbReference type="SMART" id="SM00388">
    <property type="entry name" value="HisKA"/>
    <property type="match status" value="1"/>
</dbReference>
<keyword evidence="15" id="KW-1185">Reference proteome</keyword>
<dbReference type="Gene3D" id="3.30.565.10">
    <property type="entry name" value="Histidine kinase-like ATPase, C-terminal domain"/>
    <property type="match status" value="1"/>
</dbReference>
<feature type="domain" description="HAMP" evidence="13">
    <location>
        <begin position="170"/>
        <end position="223"/>
    </location>
</feature>
<keyword evidence="4" id="KW-0597">Phosphoprotein</keyword>
<dbReference type="InterPro" id="IPR003661">
    <property type="entry name" value="HisK_dim/P_dom"/>
</dbReference>
<evidence type="ECO:0000256" key="5">
    <source>
        <dbReference type="ARBA" id="ARBA00022679"/>
    </source>
</evidence>
<dbReference type="AlphaFoldDB" id="A0A7W7CMI1"/>
<dbReference type="SMART" id="SM00304">
    <property type="entry name" value="HAMP"/>
    <property type="match status" value="1"/>
</dbReference>
<dbReference type="PROSITE" id="PS50109">
    <property type="entry name" value="HIS_KIN"/>
    <property type="match status" value="1"/>
</dbReference>
<dbReference type="PANTHER" id="PTHR45436">
    <property type="entry name" value="SENSOR HISTIDINE KINASE YKOH"/>
    <property type="match status" value="1"/>
</dbReference>
<accession>A0A7W7CMI1</accession>
<dbReference type="GO" id="GO:0000155">
    <property type="term" value="F:phosphorelay sensor kinase activity"/>
    <property type="evidence" value="ECO:0007669"/>
    <property type="project" value="InterPro"/>
</dbReference>
<dbReference type="SMART" id="SM00387">
    <property type="entry name" value="HATPase_c"/>
    <property type="match status" value="1"/>
</dbReference>
<keyword evidence="10 11" id="KW-0472">Membrane</keyword>
<dbReference type="CDD" id="cd06225">
    <property type="entry name" value="HAMP"/>
    <property type="match status" value="1"/>
</dbReference>
<dbReference type="PROSITE" id="PS50885">
    <property type="entry name" value="HAMP"/>
    <property type="match status" value="1"/>
</dbReference>
<name>A0A7W7CMI1_9ACTN</name>
<comment type="subcellular location">
    <subcellularLocation>
        <location evidence="2">Cell membrane</location>
    </subcellularLocation>
</comment>